<evidence type="ECO:0000256" key="1">
    <source>
        <dbReference type="SAM" id="Phobius"/>
    </source>
</evidence>
<dbReference type="AlphaFoldDB" id="A0A6I0F5P2"/>
<feature type="transmembrane region" description="Helical" evidence="1">
    <location>
        <begin position="47"/>
        <end position="65"/>
    </location>
</feature>
<keyword evidence="1" id="KW-1133">Transmembrane helix</keyword>
<gene>
    <name evidence="2" type="ORF">F8154_14400</name>
</gene>
<keyword evidence="1" id="KW-0472">Membrane</keyword>
<feature type="transmembrane region" description="Helical" evidence="1">
    <location>
        <begin position="100"/>
        <end position="120"/>
    </location>
</feature>
<feature type="transmembrane region" description="Helical" evidence="1">
    <location>
        <begin position="72"/>
        <end position="94"/>
    </location>
</feature>
<keyword evidence="3" id="KW-1185">Reference proteome</keyword>
<evidence type="ECO:0000313" key="3">
    <source>
        <dbReference type="Proteomes" id="UP000432715"/>
    </source>
</evidence>
<dbReference type="EMBL" id="WBZC01000078">
    <property type="protein sequence ID" value="KAB3529884.1"/>
    <property type="molecule type" value="Genomic_DNA"/>
</dbReference>
<organism evidence="2 3">
    <name type="scientific">Alkaliphilus pronyensis</name>
    <dbReference type="NCBI Taxonomy" id="1482732"/>
    <lineage>
        <taxon>Bacteria</taxon>
        <taxon>Bacillati</taxon>
        <taxon>Bacillota</taxon>
        <taxon>Clostridia</taxon>
        <taxon>Peptostreptococcales</taxon>
        <taxon>Natronincolaceae</taxon>
        <taxon>Alkaliphilus</taxon>
    </lineage>
</organism>
<accession>A0A6I0F5P2</accession>
<name>A0A6I0F5P2_9FIRM</name>
<comment type="caution">
    <text evidence="2">The sequence shown here is derived from an EMBL/GenBank/DDBJ whole genome shotgun (WGS) entry which is preliminary data.</text>
</comment>
<evidence type="ECO:0000313" key="2">
    <source>
        <dbReference type="EMBL" id="KAB3529884.1"/>
    </source>
</evidence>
<dbReference type="Proteomes" id="UP000432715">
    <property type="component" value="Unassembled WGS sequence"/>
</dbReference>
<sequence>MLVIANIYYVFNRGVIIINIIKRCVVALIVITGIVLLISPSFATSKFYGYFLVYLISTLIMPDLLRSNSISLIVKILSTISVFGMSIASIIYLYGKGRGVKHFVVYFSVIVIVVIVEYSFKSYYRRSKN</sequence>
<dbReference type="RefSeq" id="WP_151862314.1">
    <property type="nucleotide sequence ID" value="NZ_WBZC01000078.1"/>
</dbReference>
<reference evidence="2 3" key="1">
    <citation type="submission" date="2019-10" db="EMBL/GenBank/DDBJ databases">
        <title>Alkaliphilus serpentinus sp. nov. and Alkaliphilus pronyensis sp. nov., two novel anaerobic alkaliphilic species isolated from the serpentinized-hosted hydrothermal field of the Prony Bay (New Caledonia).</title>
        <authorList>
            <person name="Postec A."/>
        </authorList>
    </citation>
    <scope>NUCLEOTIDE SEQUENCE [LARGE SCALE GENOMIC DNA]</scope>
    <source>
        <strain evidence="2 3">LacV</strain>
    </source>
</reference>
<protein>
    <submittedName>
        <fullName evidence="2">Uncharacterized protein</fullName>
    </submittedName>
</protein>
<keyword evidence="1" id="KW-0812">Transmembrane</keyword>
<proteinExistence type="predicted"/>
<feature type="transmembrane region" description="Helical" evidence="1">
    <location>
        <begin position="20"/>
        <end position="41"/>
    </location>
</feature>